<accession>A0A8J5ZAU0</accession>
<evidence type="ECO:0000313" key="2">
    <source>
        <dbReference type="EMBL" id="KAG8498299.1"/>
    </source>
</evidence>
<dbReference type="EMBL" id="JAHUZN010000003">
    <property type="protein sequence ID" value="KAG8498300.1"/>
    <property type="molecule type" value="Genomic_DNA"/>
</dbReference>
<sequence>MADQNDPPTAVCHTTTRPVAGVSQMGIFSPISDGFEAPENGGDSHGRGGVRNRKKQYKLTIFIFVDDYKTLGGVRRVVVCNAGQGQKGMRRLHFGD</sequence>
<organism evidence="3 4">
    <name type="scientific">Gossypium anomalum</name>
    <dbReference type="NCBI Taxonomy" id="47600"/>
    <lineage>
        <taxon>Eukaryota</taxon>
        <taxon>Viridiplantae</taxon>
        <taxon>Streptophyta</taxon>
        <taxon>Embryophyta</taxon>
        <taxon>Tracheophyta</taxon>
        <taxon>Spermatophyta</taxon>
        <taxon>Magnoliopsida</taxon>
        <taxon>eudicotyledons</taxon>
        <taxon>Gunneridae</taxon>
        <taxon>Pentapetalae</taxon>
        <taxon>rosids</taxon>
        <taxon>malvids</taxon>
        <taxon>Malvales</taxon>
        <taxon>Malvaceae</taxon>
        <taxon>Malvoideae</taxon>
        <taxon>Gossypium</taxon>
    </lineage>
</organism>
<name>A0A8J5ZAU0_9ROSI</name>
<evidence type="ECO:0000313" key="3">
    <source>
        <dbReference type="EMBL" id="KAG8498300.1"/>
    </source>
</evidence>
<keyword evidence="4" id="KW-1185">Reference proteome</keyword>
<evidence type="ECO:0000313" key="4">
    <source>
        <dbReference type="Proteomes" id="UP000701853"/>
    </source>
</evidence>
<protein>
    <submittedName>
        <fullName evidence="3">Uncharacterized protein</fullName>
    </submittedName>
</protein>
<reference evidence="3 4" key="1">
    <citation type="journal article" date="2021" name="bioRxiv">
        <title>The Gossypium anomalum genome as a resource for cotton improvement and evolutionary analysis of hybrid incompatibility.</title>
        <authorList>
            <person name="Grover C.E."/>
            <person name="Yuan D."/>
            <person name="Arick M.A."/>
            <person name="Miller E.R."/>
            <person name="Hu G."/>
            <person name="Peterson D.G."/>
            <person name="Wendel J.F."/>
            <person name="Udall J.A."/>
        </authorList>
    </citation>
    <scope>NUCLEOTIDE SEQUENCE [LARGE SCALE GENOMIC DNA]</scope>
    <source>
        <strain evidence="3">JFW-Udall</strain>
        <tissue evidence="3">Leaf</tissue>
    </source>
</reference>
<gene>
    <name evidence="3" type="ORF">CXB51_006823</name>
    <name evidence="2" type="ORF">CXB51_007040</name>
</gene>
<proteinExistence type="predicted"/>
<dbReference type="EMBL" id="JAHUZN010000003">
    <property type="protein sequence ID" value="KAG8498299.1"/>
    <property type="molecule type" value="Genomic_DNA"/>
</dbReference>
<dbReference type="AlphaFoldDB" id="A0A8J5ZAU0"/>
<feature type="region of interest" description="Disordered" evidence="1">
    <location>
        <begin position="30"/>
        <end position="51"/>
    </location>
</feature>
<evidence type="ECO:0000256" key="1">
    <source>
        <dbReference type="SAM" id="MobiDB-lite"/>
    </source>
</evidence>
<dbReference type="Proteomes" id="UP000701853">
    <property type="component" value="Chromosome 3"/>
</dbReference>
<comment type="caution">
    <text evidence="3">The sequence shown here is derived from an EMBL/GenBank/DDBJ whole genome shotgun (WGS) entry which is preliminary data.</text>
</comment>